<evidence type="ECO:0000259" key="1">
    <source>
        <dbReference type="Pfam" id="PF03551"/>
    </source>
</evidence>
<dbReference type="InterPro" id="IPR018309">
    <property type="entry name" value="Tscrpt_reg_PadR_C"/>
</dbReference>
<dbReference type="InterPro" id="IPR036390">
    <property type="entry name" value="WH_DNA-bd_sf"/>
</dbReference>
<feature type="domain" description="Transcription regulator PadR C-terminal" evidence="2">
    <location>
        <begin position="133"/>
        <end position="215"/>
    </location>
</feature>
<dbReference type="InterPro" id="IPR005149">
    <property type="entry name" value="Tscrpt_reg_PadR_N"/>
</dbReference>
<dbReference type="Gene3D" id="1.10.10.10">
    <property type="entry name" value="Winged helix-like DNA-binding domain superfamily/Winged helix DNA-binding domain"/>
    <property type="match status" value="1"/>
</dbReference>
<dbReference type="Proteomes" id="UP000292958">
    <property type="component" value="Unassembled WGS sequence"/>
</dbReference>
<dbReference type="Pfam" id="PF03551">
    <property type="entry name" value="PadR"/>
    <property type="match status" value="1"/>
</dbReference>
<proteinExistence type="predicted"/>
<dbReference type="PANTHER" id="PTHR43252">
    <property type="entry name" value="TRANSCRIPTIONAL REGULATOR YQJI"/>
    <property type="match status" value="1"/>
</dbReference>
<keyword evidence="4" id="KW-1185">Reference proteome</keyword>
<evidence type="ECO:0000259" key="2">
    <source>
        <dbReference type="Pfam" id="PF10400"/>
    </source>
</evidence>
<dbReference type="AlphaFoldDB" id="A0A4Q7YXT2"/>
<dbReference type="Gene3D" id="6.10.140.190">
    <property type="match status" value="1"/>
</dbReference>
<protein>
    <submittedName>
        <fullName evidence="3">PadR family transcriptional regulator</fullName>
    </submittedName>
</protein>
<feature type="domain" description="Transcription regulator PadR N-terminal" evidence="1">
    <location>
        <begin position="47"/>
        <end position="121"/>
    </location>
</feature>
<name>A0A4Q7YXT2_9BACT</name>
<organism evidence="3 4">
    <name type="scientific">Edaphobacter modestus</name>
    <dbReference type="NCBI Taxonomy" id="388466"/>
    <lineage>
        <taxon>Bacteria</taxon>
        <taxon>Pseudomonadati</taxon>
        <taxon>Acidobacteriota</taxon>
        <taxon>Terriglobia</taxon>
        <taxon>Terriglobales</taxon>
        <taxon>Acidobacteriaceae</taxon>
        <taxon>Edaphobacter</taxon>
    </lineage>
</organism>
<accession>A0A4Q7YXT2</accession>
<evidence type="ECO:0000313" key="3">
    <source>
        <dbReference type="EMBL" id="RZU42772.1"/>
    </source>
</evidence>
<dbReference type="SUPFAM" id="SSF46785">
    <property type="entry name" value="Winged helix' DNA-binding domain"/>
    <property type="match status" value="1"/>
</dbReference>
<dbReference type="PANTHER" id="PTHR43252:SF6">
    <property type="entry name" value="NEGATIVE TRANSCRIPTION REGULATOR PADR"/>
    <property type="match status" value="1"/>
</dbReference>
<gene>
    <name evidence="3" type="ORF">BDD14_4368</name>
</gene>
<dbReference type="Pfam" id="PF10400">
    <property type="entry name" value="Vir_act_alpha_C"/>
    <property type="match status" value="1"/>
</dbReference>
<reference evidence="3 4" key="1">
    <citation type="submission" date="2019-02" db="EMBL/GenBank/DDBJ databases">
        <title>Genomic Encyclopedia of Archaeal and Bacterial Type Strains, Phase II (KMG-II): from individual species to whole genera.</title>
        <authorList>
            <person name="Goeker M."/>
        </authorList>
    </citation>
    <scope>NUCLEOTIDE SEQUENCE [LARGE SCALE GENOMIC DNA]</scope>
    <source>
        <strain evidence="3 4">DSM 18101</strain>
    </source>
</reference>
<evidence type="ECO:0000313" key="4">
    <source>
        <dbReference type="Proteomes" id="UP000292958"/>
    </source>
</evidence>
<dbReference type="EMBL" id="SHKW01000001">
    <property type="protein sequence ID" value="RZU42772.1"/>
    <property type="molecule type" value="Genomic_DNA"/>
</dbReference>
<comment type="caution">
    <text evidence="3">The sequence shown here is derived from an EMBL/GenBank/DDBJ whole genome shotgun (WGS) entry which is preliminary data.</text>
</comment>
<dbReference type="InterPro" id="IPR036388">
    <property type="entry name" value="WH-like_DNA-bd_sf"/>
</dbReference>
<sequence>MSAEFYGTVTSDLAYRYLPDIYLADMKRKTTAAKAEDRTGTATPDALLGVLSMAPMSGYTIRSVIAQSIGNFWNESYGQIYPALKKLTAEGLVQKKTERQKGRPDRNVYSLTGKGRERLKEWVMVPAAAEVPRNELLLKLFFGGHAPVSASRESVAAFVATQQEAVARYSEIAKEVRRERPDDPQARFWLMTVSYGRHYSEALVKWGRETLKELDAIDSGVRKKTSGRKRSTRLKQ</sequence>